<proteinExistence type="predicted"/>
<keyword evidence="2" id="KW-1185">Reference proteome</keyword>
<dbReference type="Proteomes" id="UP001153050">
    <property type="component" value="Unassembled WGS sequence"/>
</dbReference>
<organism evidence="1 2">
    <name type="scientific">Mesorhizobium escarrei</name>
    <dbReference type="NCBI Taxonomy" id="666018"/>
    <lineage>
        <taxon>Bacteria</taxon>
        <taxon>Pseudomonadati</taxon>
        <taxon>Pseudomonadota</taxon>
        <taxon>Alphaproteobacteria</taxon>
        <taxon>Hyphomicrobiales</taxon>
        <taxon>Phyllobacteriaceae</taxon>
        <taxon>Mesorhizobium</taxon>
    </lineage>
</organism>
<reference evidence="1 2" key="1">
    <citation type="submission" date="2022-03" db="EMBL/GenBank/DDBJ databases">
        <authorList>
            <person name="Brunel B."/>
        </authorList>
    </citation>
    <scope>NUCLEOTIDE SEQUENCE [LARGE SCALE GENOMIC DNA]</scope>
    <source>
        <strain evidence="1">STM5069sample</strain>
    </source>
</reference>
<name>A0ABM9E1P9_9HYPH</name>
<sequence>MKLNREVGTICDINATVHDAIAARRNPLGYFKVPPGKRDELVIDFNELARLYLTIPGEEDSHDLGTPGRRATSGPPTGICDLIASGVFRPLQHAVRCLMFAHGSVTARANV</sequence>
<accession>A0ABM9E1P9</accession>
<protein>
    <submittedName>
        <fullName evidence="1">Uncharacterized protein</fullName>
    </submittedName>
</protein>
<comment type="caution">
    <text evidence="1">The sequence shown here is derived from an EMBL/GenBank/DDBJ whole genome shotgun (WGS) entry which is preliminary data.</text>
</comment>
<gene>
    <name evidence="1" type="ORF">MES5069_360112</name>
</gene>
<dbReference type="EMBL" id="CAKXZT010000131">
    <property type="protein sequence ID" value="CAH2403011.1"/>
    <property type="molecule type" value="Genomic_DNA"/>
</dbReference>
<evidence type="ECO:0000313" key="1">
    <source>
        <dbReference type="EMBL" id="CAH2403011.1"/>
    </source>
</evidence>
<evidence type="ECO:0000313" key="2">
    <source>
        <dbReference type="Proteomes" id="UP001153050"/>
    </source>
</evidence>